<feature type="region of interest" description="Disordered" evidence="1">
    <location>
        <begin position="2773"/>
        <end position="2792"/>
    </location>
</feature>
<feature type="compositionally biased region" description="Polar residues" evidence="1">
    <location>
        <begin position="1553"/>
        <end position="1573"/>
    </location>
</feature>
<feature type="region of interest" description="Disordered" evidence="1">
    <location>
        <begin position="733"/>
        <end position="774"/>
    </location>
</feature>
<dbReference type="PANTHER" id="PTHR14918">
    <property type="entry name" value="KICSTOR COMPLEX PROTEIN SZT2"/>
    <property type="match status" value="1"/>
</dbReference>
<feature type="compositionally biased region" description="Basic and acidic residues" evidence="1">
    <location>
        <begin position="1093"/>
        <end position="1104"/>
    </location>
</feature>
<protein>
    <submittedName>
        <fullName evidence="2">Uncharacterized protein</fullName>
    </submittedName>
</protein>
<reference evidence="2" key="1">
    <citation type="journal article" date="2010" name="Science">
        <title>Plasticity of animal genome architecture unmasked by rapid evolution of a pelagic tunicate.</title>
        <authorList>
            <person name="Denoeud F."/>
            <person name="Henriet S."/>
            <person name="Mungpakdee S."/>
            <person name="Aury J.M."/>
            <person name="Da Silva C."/>
            <person name="Brinkmann H."/>
            <person name="Mikhaleva J."/>
            <person name="Olsen L.C."/>
            <person name="Jubin C."/>
            <person name="Canestro C."/>
            <person name="Bouquet J.M."/>
            <person name="Danks G."/>
            <person name="Poulain J."/>
            <person name="Campsteijn C."/>
            <person name="Adamski M."/>
            <person name="Cross I."/>
            <person name="Yadetie F."/>
            <person name="Muffato M."/>
            <person name="Louis A."/>
            <person name="Butcher S."/>
            <person name="Tsagkogeorga G."/>
            <person name="Konrad A."/>
            <person name="Singh S."/>
            <person name="Jensen M.F."/>
            <person name="Cong E.H."/>
            <person name="Eikeseth-Otteraa H."/>
            <person name="Noel B."/>
            <person name="Anthouard V."/>
            <person name="Porcel B.M."/>
            <person name="Kachouri-Lafond R."/>
            <person name="Nishino A."/>
            <person name="Ugolini M."/>
            <person name="Chourrout P."/>
            <person name="Nishida H."/>
            <person name="Aasland R."/>
            <person name="Huzurbazar S."/>
            <person name="Westhof E."/>
            <person name="Delsuc F."/>
            <person name="Lehrach H."/>
            <person name="Reinhardt R."/>
            <person name="Weissenbach J."/>
            <person name="Roy S.W."/>
            <person name="Artiguenave F."/>
            <person name="Postlethwait J.H."/>
            <person name="Manak J.R."/>
            <person name="Thompson E.M."/>
            <person name="Jaillon O."/>
            <person name="Du Pasquier L."/>
            <person name="Boudinot P."/>
            <person name="Liberles D.A."/>
            <person name="Volff J.N."/>
            <person name="Philippe H."/>
            <person name="Lenhard B."/>
            <person name="Roest Crollius H."/>
            <person name="Wincker P."/>
            <person name="Chourrout D."/>
        </authorList>
    </citation>
    <scope>NUCLEOTIDE SEQUENCE [LARGE SCALE GENOMIC DNA]</scope>
</reference>
<feature type="region of interest" description="Disordered" evidence="1">
    <location>
        <begin position="2240"/>
        <end position="2278"/>
    </location>
</feature>
<evidence type="ECO:0000313" key="3">
    <source>
        <dbReference type="Proteomes" id="UP000001307"/>
    </source>
</evidence>
<feature type="compositionally biased region" description="Polar residues" evidence="1">
    <location>
        <begin position="2773"/>
        <end position="2789"/>
    </location>
</feature>
<sequence>MELLREKINYAYEVKRSHRNNMSDEGLVPMLRTGILALQLLPSNSIAGICIFTDGCSDIYSLETSMMMREGHVRAMGNMLRGESNICDILNRLRNQTISCSFVQVTENTPMNAFGLVPNEHLMKFLSAATHGMYINLDYKTRHSWPPKWWMKNRESEDVLNPIARGLLSWSFQKGLYCWRYLPGTDIYYNIPDIIRRWHKAENLSYSQGIINKKQGEVELENESRDVWKEIISLPEHNWQKWFHTHKLELILKPNWLVDHVQPNDLFLRNSNLANQYPQIGADSSDSELGELLLKWKCSLGEEGTISWHVDNRKTFVYKTLKSGKSSTNDSRQEAFVMIRKTQLGLVSIIRVAFNVGISIERRGLIYESIKEHLTQSDRSPFCHVLKKPLGSTYLLIKYKTLPRKLWFSPLVNSKSADEPVEESSTPNWHVFSYLHQRRCVWEVKCHHINALNEIMMDLFKDRLDDGFKIVFSGNDGPITLADEAQFEREPDRMQQTHDREDTGIIQIVIFPPIELPRKFPDLQEDRPNGIKISTFHLATEVWVEPRRGKLAKGPPGCEGKDFLEIAQIQMTRDHQIIIFDTTFNLIKTQCRAKKPWDSSFAFNDLKQNKKPVGFENCSGVKEIKMKFLDFSLEEEFENRMDRIFFANNTLDIGILLYHGDHRLFGFSLLESTSEDRNIPNQGNEVLLHQFHEVLKIRSDISLILDSPEVISKDPIHEFLCEILGIRKRDHKESGSTVTDYDNYEDEANFDSDDDGDDKAHSAGSFEGLPGGGRSNLANTPHWSVYAKYVEENDSLIITALPERLCDVTLLERVSPQIFEKICPPEDEPRNSDFQGMRSESESEHDARLRKDSEVSYGRSSYTSDGLLDLQKYRHRGILPVLVTVAERSEIRKAINQRKSFNKNITVMNKCWKPELVESMQKQESVRHERNNSFSPFVPKLAFTEEAEDAFTKYFTELEDLYNRSFVRGVYHTLGDKSVSNAPLVSSTDFHIALYEHCVPEEKKIVITEAILAWCPEWRAHFDEQMRQNEAACDNLDDVDDDGSSDDGSSINSPKIERASFFMGEPKPETSLDDRSPPPQLRNRSIDVNTPRRQHDAEEERETASKCSELLYENIGHYFRLFADDQDHECSTFYFVEPDYTHGEYSPHNENFSQDGFGRDNLVEENISEEESDIVFEHQQANEEQKTSINDYDFEQMSCEGQLLATITDDEPQANVSDLTNAESDRSNFMSSQLEDEPTLHQPLFLQMEMQIWASGECNRRFSGETIPLKKRFFTSIQKLVQKVNNLKAENEKINRVRLDDIKVQLVFSFFTIPSDVYSGSTDDEVASCAGKIPLGFEDKINKTLSSIEMIIEDEIVAARRKQSIITKEILEKVKNHVEENESISQTDVHRHNLMCNAREITLDFVNEKDEYDESIERFRENLLRHGYFGSTNHGFSLPSNLFESKDEAPDVYQDFQFDLKLESNFFYVTLTPRKGSGAPLDDHGSDVDIVSIQSSNGNGKNSSHASLGELNGTLDGDITLPTFVDQPYEEEDREVQSILSPAHKRGSRSHLSRTPTTLNSAESQFNRTSGESSAVRRMSHGYKDDHEDILKVPNFWLIMEITLLDENELKEPVEDRLLINFSQNRKVPVMKLYHHRRRADNPFAVKIQGERISYGTTLQHEPNDFQSVDIHSNISRGIQYRDPNVTDADECFIQEIEDYIKSIVQKVNQMHLLHLLSTTFECHPYLVESGGNMEDDIYDFLNFNPGEFACAKIHEIEKQLHPRITKRPREGGDSIAVANLKKKFQNIRVKHRANMFVIMERERIVYFFIDRKNEEAFELAGGPLMTNRTIYIESYDHSNNDNSVRFHDGKPMRLNSSGSINARLPALNTQLANRASSAQAPSSTVTIDVHGLSDDFVDGDIKPALRELERKVELVLYNATLQALTTTIHRNRNELLSSADISFLQPRLKNDKSVAENPSFSYFFPIQPCLFANFRRFSYYLSQILESTEFQVFMTANHIQYEKKNSQKLSAHSAGAKDNPPHVFLDGAATSKGKKKDISTETPFLRHNTAQGQKLKPEEVIIFNANLRRKNFPLRQNKRASQHIPSTNISHQDPTQAKIAVISYEVYQNSNLVPTKREFSPEKGDMKEKFEIFLGDAESIIQEKVVTDEKLKEDMARFKESGYNFPEPTIVFHMWMQDYRDSKDNFEFSTFRPNVHGVSSMVYKSLSRLVRAAVFDSLMELVVLQKPIGMNFDRPMCPLESRQKGTKTCPKEAHSSQRRRKDSLNTDSTNLTKSLSSKKSLFHSSSEKVDLETSYQKSRGFSLLKSKNSEKILEKTTTRNTEKVSVENGETGALHNYYKNQFRDWIRKESKCSGQNALHANDLSHPTINFIDFSRGNQIRVPSWKIFERSCVSPIKNKFSELWAKSACSGDQENICRVFYRAESEGDFMPCTIWKNVKTVSGQKVECAMFLRDNDDWQRCTQRSDEPPTMSRSNSMNCLRPSSTRNYAKFGNYNGNSSYEDHELSRQSCAMLTLENSEECENPILCLYMYNVSENLGEQMIDFLKKLLTAQLVRYELLTAITKLKLGLSQPIQHSRQYENLPTGNLFTVTEQRKSKKCYDYQDVVDNNVENLQKPAPDKSVVINSFCAAFRNTYDIPVLENEGDPPTNHGRQFLAMIEPKRASKTDEQDSRLPQILHEWAEATKDGRLHEHEISHADLQLIKTYSTVKHFEEEPIWFHSERCHVINNPTRHQLRKRNTTPPGIEVSRMRPRAKVVAASDRRQRSGAGLNASRRMNNLGAQPPTQFDQQSGRRRRQKQAFFELIRKHVSTQFPPHSLRNIQFSDKDDSFSTISFQFCIDPIFAVVFEIMIDLKRKNTASLTVFALNMALVSSERDDFDYCEKLASLDSSIDQNVDKLVKTFNFPGILAEVHLSIVFQDWSEYYTFEIRKMCKQFPGTLRAKESLFPLNFDYTDYLSFLHEQNIKKKLVNGDFLQGSLIVPYTHNIPAKDFFKYLVKDSTLDHDCDTKPIQFVELRSERKIMDAEENRSYILLQREYDAGAYKTVAIIYHDDSCEPEKEELKELKLAYWIVAVRNPEKSSKMTFADAIALVKKEVTSKDAGLPKLFDNVGEKCYKDHLWKLQQTGSAALSDLKELLNNADVAVLEISHELDERLKVLNRLGNEWLKKLGTFISEECSKDRIQISAYEDKGKCRHLAVFNQSGDYKILILLTVSDNDEETRIRALLKDIPRGTKWEEVSRAGKHRNSWVCLRTEIENFMVAITLFLVKTMLDD</sequence>
<accession>E4XN10</accession>
<dbReference type="PANTHER" id="PTHR14918:SF3">
    <property type="entry name" value="KICSTOR COMPLEX PROTEIN SZT2"/>
    <property type="match status" value="1"/>
</dbReference>
<feature type="compositionally biased region" description="Basic residues" evidence="1">
    <location>
        <begin position="1543"/>
        <end position="1552"/>
    </location>
</feature>
<feature type="compositionally biased region" description="Acidic residues" evidence="1">
    <location>
        <begin position="1035"/>
        <end position="1045"/>
    </location>
</feature>
<feature type="compositionally biased region" description="Low complexity" evidence="1">
    <location>
        <begin position="2266"/>
        <end position="2278"/>
    </location>
</feature>
<feature type="region of interest" description="Disordered" evidence="1">
    <location>
        <begin position="2011"/>
        <end position="2052"/>
    </location>
</feature>
<dbReference type="InParanoid" id="E4XN10"/>
<dbReference type="GO" id="GO:0005777">
    <property type="term" value="C:peroxisome"/>
    <property type="evidence" value="ECO:0007669"/>
    <property type="project" value="InterPro"/>
</dbReference>
<feature type="compositionally biased region" description="Basic and acidic residues" evidence="1">
    <location>
        <begin position="839"/>
        <end position="854"/>
    </location>
</feature>
<feature type="compositionally biased region" description="Acidic residues" evidence="1">
    <location>
        <begin position="742"/>
        <end position="757"/>
    </location>
</feature>
<feature type="compositionally biased region" description="Basic and acidic residues" evidence="1">
    <location>
        <begin position="1066"/>
        <end position="1076"/>
    </location>
</feature>
<organism evidence="2">
    <name type="scientific">Oikopleura dioica</name>
    <name type="common">Tunicate</name>
    <dbReference type="NCBI Taxonomy" id="34765"/>
    <lineage>
        <taxon>Eukaryota</taxon>
        <taxon>Metazoa</taxon>
        <taxon>Chordata</taxon>
        <taxon>Tunicata</taxon>
        <taxon>Appendicularia</taxon>
        <taxon>Copelata</taxon>
        <taxon>Oikopleuridae</taxon>
        <taxon>Oikopleura</taxon>
    </lineage>
</organism>
<dbReference type="OrthoDB" id="43547at2759"/>
<dbReference type="Proteomes" id="UP000001307">
    <property type="component" value="Unassembled WGS sequence"/>
</dbReference>
<feature type="region of interest" description="Disordered" evidence="1">
    <location>
        <begin position="1534"/>
        <end position="1574"/>
    </location>
</feature>
<evidence type="ECO:0000313" key="2">
    <source>
        <dbReference type="EMBL" id="CBY11306.1"/>
    </source>
</evidence>
<dbReference type="InterPro" id="IPR033228">
    <property type="entry name" value="SZT2"/>
</dbReference>
<name>E4XN10_OIKDI</name>
<feature type="region of interest" description="Disordered" evidence="1">
    <location>
        <begin position="822"/>
        <end position="861"/>
    </location>
</feature>
<evidence type="ECO:0000256" key="1">
    <source>
        <dbReference type="SAM" id="MobiDB-lite"/>
    </source>
</evidence>
<keyword evidence="3" id="KW-1185">Reference proteome</keyword>
<proteinExistence type="predicted"/>
<feature type="region of interest" description="Disordered" evidence="1">
    <location>
        <begin position="1034"/>
        <end position="1105"/>
    </location>
</feature>
<gene>
    <name evidence="2" type="ORF">GSOID_T00015560001</name>
</gene>
<dbReference type="EMBL" id="FN653080">
    <property type="protein sequence ID" value="CBY11306.1"/>
    <property type="molecule type" value="Genomic_DNA"/>
</dbReference>